<dbReference type="SUPFAM" id="SSF88659">
    <property type="entry name" value="Sigma3 and sigma4 domains of RNA polymerase sigma factors"/>
    <property type="match status" value="1"/>
</dbReference>
<evidence type="ECO:0000313" key="3">
    <source>
        <dbReference type="EMBL" id="QHI69463.1"/>
    </source>
</evidence>
<evidence type="ECO:0000256" key="1">
    <source>
        <dbReference type="ARBA" id="ARBA00009350"/>
    </source>
</evidence>
<dbReference type="EMBL" id="CP047593">
    <property type="protein sequence ID" value="QHI69463.1"/>
    <property type="molecule type" value="Genomic_DNA"/>
</dbReference>
<dbReference type="RefSeq" id="WP_160628645.1">
    <property type="nucleotide sequence ID" value="NZ_CP047593.1"/>
</dbReference>
<proteinExistence type="inferred from homology"/>
<evidence type="ECO:0000313" key="4">
    <source>
        <dbReference type="Proteomes" id="UP000464954"/>
    </source>
</evidence>
<dbReference type="Proteomes" id="UP000464954">
    <property type="component" value="Chromosome"/>
</dbReference>
<reference evidence="3 4" key="1">
    <citation type="submission" date="2020-01" db="EMBL/GenBank/DDBJ databases">
        <title>Ponticoccus aerotolerans gen. nov., sp. nov., an anaerobic bacterium and proposal of Ponticoccusceae fam. nov., Ponticoccusles ord. nov. and Ponticoccuse classis nov. in the phylum Kiritimatiellaeota.</title>
        <authorList>
            <person name="Zhou L.Y."/>
            <person name="Du Z.J."/>
        </authorList>
    </citation>
    <scope>NUCLEOTIDE SEQUENCE [LARGE SCALE GENOMIC DNA]</scope>
    <source>
        <strain evidence="3 4">S-5007</strain>
    </source>
</reference>
<protein>
    <recommendedName>
        <fullName evidence="2">UPF0251 protein GT409_08350</fullName>
    </recommendedName>
</protein>
<dbReference type="KEGG" id="taer:GT409_08350"/>
<dbReference type="HAMAP" id="MF_00674">
    <property type="entry name" value="UPF0251"/>
    <property type="match status" value="1"/>
</dbReference>
<dbReference type="InterPro" id="IPR002852">
    <property type="entry name" value="UPF0251"/>
</dbReference>
<accession>A0A6P1M8R5</accession>
<gene>
    <name evidence="3" type="ORF">GT409_08350</name>
</gene>
<dbReference type="InterPro" id="IPR013324">
    <property type="entry name" value="RNA_pol_sigma_r3/r4-like"/>
</dbReference>
<name>A0A6P1M8R5_9BACT</name>
<dbReference type="Pfam" id="PF02001">
    <property type="entry name" value="DUF134"/>
    <property type="match status" value="1"/>
</dbReference>
<comment type="similarity">
    <text evidence="1 2">Belongs to the UPF0251 family.</text>
</comment>
<keyword evidence="4" id="KW-1185">Reference proteome</keyword>
<sequence>MPRPQIQRHIRCRAGSTYFKPRGIPMRELETVELAADELEAIRLTDLEGMYQEQAAAQMGVSRQTLGLILKRAHKKVAEALVLGKAIGIEELSEGGQ</sequence>
<evidence type="ECO:0000256" key="2">
    <source>
        <dbReference type="HAMAP-Rule" id="MF_00674"/>
    </source>
</evidence>
<dbReference type="PANTHER" id="PTHR37478:SF2">
    <property type="entry name" value="UPF0251 PROTEIN TK0562"/>
    <property type="match status" value="1"/>
</dbReference>
<dbReference type="AlphaFoldDB" id="A0A6P1M8R5"/>
<dbReference type="PANTHER" id="PTHR37478">
    <property type="match status" value="1"/>
</dbReference>
<dbReference type="Gene3D" id="1.10.10.10">
    <property type="entry name" value="Winged helix-like DNA-binding domain superfamily/Winged helix DNA-binding domain"/>
    <property type="match status" value="1"/>
</dbReference>
<organism evidence="3 4">
    <name type="scientific">Tichowtungia aerotolerans</name>
    <dbReference type="NCBI Taxonomy" id="2697043"/>
    <lineage>
        <taxon>Bacteria</taxon>
        <taxon>Pseudomonadati</taxon>
        <taxon>Kiritimatiellota</taxon>
        <taxon>Tichowtungiia</taxon>
        <taxon>Tichowtungiales</taxon>
        <taxon>Tichowtungiaceae</taxon>
        <taxon>Tichowtungia</taxon>
    </lineage>
</organism>
<dbReference type="InterPro" id="IPR036388">
    <property type="entry name" value="WH-like_DNA-bd_sf"/>
</dbReference>